<reference evidence="1 2" key="1">
    <citation type="journal article" date="2015" name="Stand. Genomic Sci.">
        <title>Genomic Encyclopedia of Bacterial and Archaeal Type Strains, Phase III: the genomes of soil and plant-associated and newly described type strains.</title>
        <authorList>
            <person name="Whitman W.B."/>
            <person name="Woyke T."/>
            <person name="Klenk H.P."/>
            <person name="Zhou Y."/>
            <person name="Lilburn T.G."/>
            <person name="Beck B.J."/>
            <person name="De Vos P."/>
            <person name="Vandamme P."/>
            <person name="Eisen J.A."/>
            <person name="Garrity G."/>
            <person name="Hugenholtz P."/>
            <person name="Kyrpides N.C."/>
        </authorList>
    </citation>
    <scope>NUCLEOTIDE SEQUENCE [LARGE SCALE GENOMIC DNA]</scope>
    <source>
        <strain evidence="1 2">CGMCC 1.10948</strain>
    </source>
</reference>
<sequence>MTDLPGIRTATFLDATVRLIAKARCPNCGTPLRPHDFEPLEHGDWRLVCTGCHIVLVEIENR</sequence>
<gene>
    <name evidence="1" type="ORF">IQ16_02933</name>
</gene>
<accession>A0A562RS04</accession>
<dbReference type="OrthoDB" id="8255371at2"/>
<comment type="caution">
    <text evidence="1">The sequence shown here is derived from an EMBL/GenBank/DDBJ whole genome shotgun (WGS) entry which is preliminary data.</text>
</comment>
<evidence type="ECO:0000313" key="1">
    <source>
        <dbReference type="EMBL" id="TWI71314.1"/>
    </source>
</evidence>
<organism evidence="1 2">
    <name type="scientific">Bradyrhizobium huanghuaihaiense</name>
    <dbReference type="NCBI Taxonomy" id="990078"/>
    <lineage>
        <taxon>Bacteria</taxon>
        <taxon>Pseudomonadati</taxon>
        <taxon>Pseudomonadota</taxon>
        <taxon>Alphaproteobacteria</taxon>
        <taxon>Hyphomicrobiales</taxon>
        <taxon>Nitrobacteraceae</taxon>
        <taxon>Bradyrhizobium</taxon>
    </lineage>
</organism>
<evidence type="ECO:0000313" key="2">
    <source>
        <dbReference type="Proteomes" id="UP000316291"/>
    </source>
</evidence>
<dbReference type="Proteomes" id="UP000316291">
    <property type="component" value="Unassembled WGS sequence"/>
</dbReference>
<protein>
    <submittedName>
        <fullName evidence="1">Uncharacterized protein</fullName>
    </submittedName>
</protein>
<dbReference type="EMBL" id="VLLA01000006">
    <property type="protein sequence ID" value="TWI71314.1"/>
    <property type="molecule type" value="Genomic_DNA"/>
</dbReference>
<dbReference type="AlphaFoldDB" id="A0A562RS04"/>
<name>A0A562RS04_9BRAD</name>
<proteinExistence type="predicted"/>
<dbReference type="RefSeq" id="WP_145831575.1">
    <property type="nucleotide sequence ID" value="NZ_VLLA01000006.1"/>
</dbReference>
<keyword evidence="2" id="KW-1185">Reference proteome</keyword>